<proteinExistence type="predicted"/>
<dbReference type="PROSITE" id="PS50005">
    <property type="entry name" value="TPR"/>
    <property type="match status" value="3"/>
</dbReference>
<evidence type="ECO:0000313" key="6">
    <source>
        <dbReference type="EMBL" id="TLU61468.1"/>
    </source>
</evidence>
<dbReference type="SMART" id="SM00028">
    <property type="entry name" value="TPR"/>
    <property type="match status" value="7"/>
</dbReference>
<dbReference type="Pfam" id="PF13432">
    <property type="entry name" value="TPR_16"/>
    <property type="match status" value="1"/>
</dbReference>
<evidence type="ECO:0000256" key="5">
    <source>
        <dbReference type="SAM" id="SignalP"/>
    </source>
</evidence>
<dbReference type="InterPro" id="IPR011990">
    <property type="entry name" value="TPR-like_helical_dom_sf"/>
</dbReference>
<dbReference type="Proteomes" id="UP000307790">
    <property type="component" value="Unassembled WGS sequence"/>
</dbReference>
<feature type="repeat" description="TPR" evidence="3">
    <location>
        <begin position="97"/>
        <end position="130"/>
    </location>
</feature>
<dbReference type="PROSITE" id="PS51257">
    <property type="entry name" value="PROKAR_LIPOPROTEIN"/>
    <property type="match status" value="1"/>
</dbReference>
<evidence type="ECO:0000256" key="2">
    <source>
        <dbReference type="ARBA" id="ARBA00022803"/>
    </source>
</evidence>
<feature type="region of interest" description="Disordered" evidence="4">
    <location>
        <begin position="33"/>
        <end position="56"/>
    </location>
</feature>
<evidence type="ECO:0000256" key="1">
    <source>
        <dbReference type="ARBA" id="ARBA00022737"/>
    </source>
</evidence>
<dbReference type="Pfam" id="PF13414">
    <property type="entry name" value="TPR_11"/>
    <property type="match status" value="1"/>
</dbReference>
<feature type="repeat" description="TPR" evidence="3">
    <location>
        <begin position="262"/>
        <end position="295"/>
    </location>
</feature>
<evidence type="ECO:0000256" key="4">
    <source>
        <dbReference type="SAM" id="MobiDB-lite"/>
    </source>
</evidence>
<name>A0A5R9IH37_9GAMM</name>
<dbReference type="OrthoDB" id="1668776at2"/>
<dbReference type="SUPFAM" id="SSF48452">
    <property type="entry name" value="TPR-like"/>
    <property type="match status" value="1"/>
</dbReference>
<keyword evidence="7" id="KW-1185">Reference proteome</keyword>
<feature type="signal peptide" evidence="5">
    <location>
        <begin position="1"/>
        <end position="29"/>
    </location>
</feature>
<keyword evidence="2 3" id="KW-0802">TPR repeat</keyword>
<sequence>MSRFKRLKMHKYKVRVTSVCLLMISTLLGCQTTEPQTSTSAPTSVGGEFSSSQANKGISVQNKAQALERADEAKSNNDYERALYYYIQALEFDKADADVYFQIGEIHRRLKNTDVASRAYQNVLKYEPEHSGALQALGGISMAERDYQTAKQHLQQAITIDQQRLRKHTVENKSSSGQVALQSVYLSLDDNSPVNAYVVAGVIEDIQENHALARRYYQLALQHRPKSAPYLTNIGYSFYLTGNYEHAEGYYKRAINYKRQFARAWSNLGLVYARQGHYERSIKTLKQIMPEHDAFNDLGYFLLLEDNLDLAERYFTQAINTSPIYFEKANLNLEQVQLLKRERLLKAQALPVNGSSVREVNKGSTEEILNHNYKE</sequence>
<keyword evidence="5" id="KW-0732">Signal</keyword>
<protein>
    <submittedName>
        <fullName evidence="6">Tetratricopeptide repeat protein</fullName>
    </submittedName>
</protein>
<evidence type="ECO:0000256" key="3">
    <source>
        <dbReference type="PROSITE-ProRule" id="PRU00339"/>
    </source>
</evidence>
<dbReference type="PANTHER" id="PTHR44186:SF1">
    <property type="entry name" value="BARDET-BIEDL SYNDROME 4 PROTEIN"/>
    <property type="match status" value="1"/>
</dbReference>
<accession>A0A5R9IH37</accession>
<organism evidence="6 7">
    <name type="scientific">Thalassotalea litorea</name>
    <dbReference type="NCBI Taxonomy" id="2020715"/>
    <lineage>
        <taxon>Bacteria</taxon>
        <taxon>Pseudomonadati</taxon>
        <taxon>Pseudomonadota</taxon>
        <taxon>Gammaproteobacteria</taxon>
        <taxon>Alteromonadales</taxon>
        <taxon>Colwelliaceae</taxon>
        <taxon>Thalassotalea</taxon>
    </lineage>
</organism>
<dbReference type="Gene3D" id="1.25.40.10">
    <property type="entry name" value="Tetratricopeptide repeat domain"/>
    <property type="match status" value="2"/>
</dbReference>
<dbReference type="AlphaFoldDB" id="A0A5R9IH37"/>
<dbReference type="EMBL" id="VCBC01000016">
    <property type="protein sequence ID" value="TLU61468.1"/>
    <property type="molecule type" value="Genomic_DNA"/>
</dbReference>
<feature type="chain" id="PRO_5024331182" evidence="5">
    <location>
        <begin position="30"/>
        <end position="375"/>
    </location>
</feature>
<reference evidence="6 7" key="1">
    <citation type="submission" date="2019-05" db="EMBL/GenBank/DDBJ databases">
        <title>Genome sequences of Thalassotalea litorea 1K03283.</title>
        <authorList>
            <person name="Zhang D."/>
        </authorList>
    </citation>
    <scope>NUCLEOTIDE SEQUENCE [LARGE SCALE GENOMIC DNA]</scope>
    <source>
        <strain evidence="6 7">MCCC 1K03283</strain>
    </source>
</reference>
<keyword evidence="1" id="KW-0677">Repeat</keyword>
<dbReference type="PANTHER" id="PTHR44186">
    <property type="match status" value="1"/>
</dbReference>
<evidence type="ECO:0000313" key="7">
    <source>
        <dbReference type="Proteomes" id="UP000307790"/>
    </source>
</evidence>
<comment type="caution">
    <text evidence="6">The sequence shown here is derived from an EMBL/GenBank/DDBJ whole genome shotgun (WGS) entry which is preliminary data.</text>
</comment>
<feature type="repeat" description="TPR" evidence="3">
    <location>
        <begin position="228"/>
        <end position="261"/>
    </location>
</feature>
<gene>
    <name evidence="6" type="ORF">FE810_14615</name>
</gene>
<dbReference type="InterPro" id="IPR019734">
    <property type="entry name" value="TPR_rpt"/>
</dbReference>